<gene>
    <name evidence="2" type="ORF">DFJ68_0633</name>
</gene>
<evidence type="ECO:0000313" key="3">
    <source>
        <dbReference type="Proteomes" id="UP000278440"/>
    </source>
</evidence>
<dbReference type="InterPro" id="IPR027417">
    <property type="entry name" value="P-loop_NTPase"/>
</dbReference>
<dbReference type="AlphaFoldDB" id="A0A495XST5"/>
<comment type="caution">
    <text evidence="2">The sequence shown here is derived from an EMBL/GenBank/DDBJ whole genome shotgun (WGS) entry which is preliminary data.</text>
</comment>
<sequence>MPRPTLHLTVGLPGVGKTTEARRIAARDHLLRLTPDEWMAPLFGHSDAAGRRNILEGRFIWVAHEVLAGGSSVVLDFGCWSPEERWAVAAVAAVAGAEYRLVHLELTEAERRARAARRWVEAPDTTFEMTDAHHDHYLASFVPPTPAERAGGPPPAPPAPCEAWLEWASQRWPTLPRLDTPPARSPDPDR</sequence>
<name>A0A495XST5_9MICO</name>
<keyword evidence="2" id="KW-0808">Transferase</keyword>
<reference evidence="2 3" key="1">
    <citation type="submission" date="2018-10" db="EMBL/GenBank/DDBJ databases">
        <title>Sequencing the genomes of 1000 actinobacteria strains.</title>
        <authorList>
            <person name="Klenk H.-P."/>
        </authorList>
    </citation>
    <scope>NUCLEOTIDE SEQUENCE [LARGE SCALE GENOMIC DNA]</scope>
    <source>
        <strain evidence="2 3">DSM 44267</strain>
    </source>
</reference>
<organism evidence="2 3">
    <name type="scientific">Terracoccus luteus</name>
    <dbReference type="NCBI Taxonomy" id="53356"/>
    <lineage>
        <taxon>Bacteria</taxon>
        <taxon>Bacillati</taxon>
        <taxon>Actinomycetota</taxon>
        <taxon>Actinomycetes</taxon>
        <taxon>Micrococcales</taxon>
        <taxon>Intrasporangiaceae</taxon>
        <taxon>Terracoccus</taxon>
    </lineage>
</organism>
<evidence type="ECO:0000256" key="1">
    <source>
        <dbReference type="SAM" id="MobiDB-lite"/>
    </source>
</evidence>
<evidence type="ECO:0000313" key="2">
    <source>
        <dbReference type="EMBL" id="RKT77217.1"/>
    </source>
</evidence>
<keyword evidence="3" id="KW-1185">Reference proteome</keyword>
<protein>
    <submittedName>
        <fullName evidence="2">Putative kinase</fullName>
    </submittedName>
</protein>
<dbReference type="GO" id="GO:0016301">
    <property type="term" value="F:kinase activity"/>
    <property type="evidence" value="ECO:0007669"/>
    <property type="project" value="UniProtKB-KW"/>
</dbReference>
<dbReference type="Pfam" id="PF13671">
    <property type="entry name" value="AAA_33"/>
    <property type="match status" value="1"/>
</dbReference>
<dbReference type="RefSeq" id="WP_170165691.1">
    <property type="nucleotide sequence ID" value="NZ_RBXT01000001.1"/>
</dbReference>
<dbReference type="SUPFAM" id="SSF52540">
    <property type="entry name" value="P-loop containing nucleoside triphosphate hydrolases"/>
    <property type="match status" value="1"/>
</dbReference>
<keyword evidence="2" id="KW-0418">Kinase</keyword>
<dbReference type="Proteomes" id="UP000278440">
    <property type="component" value="Unassembled WGS sequence"/>
</dbReference>
<feature type="region of interest" description="Disordered" evidence="1">
    <location>
        <begin position="142"/>
        <end position="161"/>
    </location>
</feature>
<dbReference type="EMBL" id="RBXT01000001">
    <property type="protein sequence ID" value="RKT77217.1"/>
    <property type="molecule type" value="Genomic_DNA"/>
</dbReference>
<proteinExistence type="predicted"/>
<dbReference type="Gene3D" id="3.40.50.300">
    <property type="entry name" value="P-loop containing nucleotide triphosphate hydrolases"/>
    <property type="match status" value="1"/>
</dbReference>
<accession>A0A495XST5</accession>